<evidence type="ECO:0000313" key="4">
    <source>
        <dbReference type="Proteomes" id="UP000284706"/>
    </source>
</evidence>
<evidence type="ECO:0000256" key="1">
    <source>
        <dbReference type="SAM" id="MobiDB-lite"/>
    </source>
</evidence>
<gene>
    <name evidence="3" type="ORF">CVT26_003618</name>
</gene>
<evidence type="ECO:0000313" key="3">
    <source>
        <dbReference type="EMBL" id="PPQ68712.1"/>
    </source>
</evidence>
<dbReference type="Proteomes" id="UP000284706">
    <property type="component" value="Unassembled WGS sequence"/>
</dbReference>
<comment type="caution">
    <text evidence="3">The sequence shown here is derived from an EMBL/GenBank/DDBJ whole genome shotgun (WGS) entry which is preliminary data.</text>
</comment>
<organism evidence="3 4">
    <name type="scientific">Gymnopilus dilepis</name>
    <dbReference type="NCBI Taxonomy" id="231916"/>
    <lineage>
        <taxon>Eukaryota</taxon>
        <taxon>Fungi</taxon>
        <taxon>Dikarya</taxon>
        <taxon>Basidiomycota</taxon>
        <taxon>Agaricomycotina</taxon>
        <taxon>Agaricomycetes</taxon>
        <taxon>Agaricomycetidae</taxon>
        <taxon>Agaricales</taxon>
        <taxon>Agaricineae</taxon>
        <taxon>Hymenogastraceae</taxon>
        <taxon>Gymnopilus</taxon>
    </lineage>
</organism>
<dbReference type="OrthoDB" id="3350619at2759"/>
<keyword evidence="2" id="KW-1133">Transmembrane helix</keyword>
<feature type="region of interest" description="Disordered" evidence="1">
    <location>
        <begin position="1"/>
        <end position="20"/>
    </location>
</feature>
<sequence>MDYQLLPVDDDGRRAKSQTVDESTGNSRLSWIALIVCLLCTFVNAFLTLRSTSVSPYTFPSATSFLTTRGMSRKDIDSLRRPSQFIGLDQIPLNSTTTVPRSFVNFPLLMAQANAERPYEVNKPQSGEWSPIGTVYPELGEMVVTSSISTFVQFRALDYGMERCELSIHIPAEEPSRPLLLPTSPIQIYNVTQSSRLYPESVSYAKRPKRDHLIGEPLLRRNSTWNYNFPCVMDELYTFEVACRDAERVHCETKWTQDKEHGSFPAILLIQYSST</sequence>
<dbReference type="AlphaFoldDB" id="A0A409VR18"/>
<protein>
    <recommendedName>
        <fullName evidence="5">Ubiquitin 3 binding protein But2 C-terminal domain-containing protein</fullName>
    </recommendedName>
</protein>
<dbReference type="InParanoid" id="A0A409VR18"/>
<feature type="transmembrane region" description="Helical" evidence="2">
    <location>
        <begin position="29"/>
        <end position="49"/>
    </location>
</feature>
<proteinExistence type="predicted"/>
<name>A0A409VR18_9AGAR</name>
<keyword evidence="4" id="KW-1185">Reference proteome</keyword>
<reference evidence="3 4" key="1">
    <citation type="journal article" date="2018" name="Evol. Lett.">
        <title>Horizontal gene cluster transfer increased hallucinogenic mushroom diversity.</title>
        <authorList>
            <person name="Reynolds H.T."/>
            <person name="Vijayakumar V."/>
            <person name="Gluck-Thaler E."/>
            <person name="Korotkin H.B."/>
            <person name="Matheny P.B."/>
            <person name="Slot J.C."/>
        </authorList>
    </citation>
    <scope>NUCLEOTIDE SEQUENCE [LARGE SCALE GENOMIC DNA]</scope>
    <source>
        <strain evidence="3 4">SRW20</strain>
    </source>
</reference>
<dbReference type="EMBL" id="NHYE01005589">
    <property type="protein sequence ID" value="PPQ68712.1"/>
    <property type="molecule type" value="Genomic_DNA"/>
</dbReference>
<evidence type="ECO:0008006" key="5">
    <source>
        <dbReference type="Google" id="ProtNLM"/>
    </source>
</evidence>
<keyword evidence="2" id="KW-0812">Transmembrane</keyword>
<accession>A0A409VR18</accession>
<keyword evidence="2" id="KW-0472">Membrane</keyword>
<evidence type="ECO:0000256" key="2">
    <source>
        <dbReference type="SAM" id="Phobius"/>
    </source>
</evidence>